<dbReference type="RefSeq" id="WP_189044919.1">
    <property type="nucleotide sequence ID" value="NZ_BMJQ01000004.1"/>
</dbReference>
<evidence type="ECO:0000313" key="2">
    <source>
        <dbReference type="EMBL" id="GGF13334.1"/>
    </source>
</evidence>
<gene>
    <name evidence="2" type="ORF">GCM10011611_18800</name>
</gene>
<feature type="domain" description="VOC" evidence="1">
    <location>
        <begin position="7"/>
        <end position="129"/>
    </location>
</feature>
<dbReference type="InterPro" id="IPR037523">
    <property type="entry name" value="VOC_core"/>
</dbReference>
<dbReference type="Proteomes" id="UP000646365">
    <property type="component" value="Unassembled WGS sequence"/>
</dbReference>
<proteinExistence type="predicted"/>
<feature type="domain" description="VOC" evidence="1">
    <location>
        <begin position="145"/>
        <end position="258"/>
    </location>
</feature>
<evidence type="ECO:0000259" key="1">
    <source>
        <dbReference type="PROSITE" id="PS51819"/>
    </source>
</evidence>
<dbReference type="InterPro" id="IPR029068">
    <property type="entry name" value="Glyas_Bleomycin-R_OHBP_Dase"/>
</dbReference>
<dbReference type="PANTHER" id="PTHR33993">
    <property type="entry name" value="GLYOXALASE-RELATED"/>
    <property type="match status" value="1"/>
</dbReference>
<dbReference type="InterPro" id="IPR052164">
    <property type="entry name" value="Anthracycline_SecMetBiosynth"/>
</dbReference>
<dbReference type="PROSITE" id="PS51819">
    <property type="entry name" value="VOC"/>
    <property type="match status" value="2"/>
</dbReference>
<dbReference type="EMBL" id="BMJQ01000004">
    <property type="protein sequence ID" value="GGF13334.1"/>
    <property type="molecule type" value="Genomic_DNA"/>
</dbReference>
<dbReference type="CDD" id="cd07247">
    <property type="entry name" value="SgaA_N_like"/>
    <property type="match status" value="2"/>
</dbReference>
<reference evidence="2" key="1">
    <citation type="journal article" date="2014" name="Int. J. Syst. Evol. Microbiol.">
        <title>Complete genome sequence of Corynebacterium casei LMG S-19264T (=DSM 44701T), isolated from a smear-ripened cheese.</title>
        <authorList>
            <consortium name="US DOE Joint Genome Institute (JGI-PGF)"/>
            <person name="Walter F."/>
            <person name="Albersmeier A."/>
            <person name="Kalinowski J."/>
            <person name="Ruckert C."/>
        </authorList>
    </citation>
    <scope>NUCLEOTIDE SEQUENCE</scope>
    <source>
        <strain evidence="2">CGMCC 1.15725</strain>
    </source>
</reference>
<sequence length="260" mass="27381">MTELKGKFIWYELGTTDTAAAEAFYKKVVGWGAQDSGVKDEAAPDKTYTIWSAGEVPIGGLMALPAEACAAGARPGWIGYIGVKDVDGFAEQVKRAGGAVVFGPADIPTVGRFAIVTDPQGARFTLFKGLSDQEMPTLPPGTPGTTGWHELVTSNWQGAFDFYSGLFGWVKGEGMDMGAMGTYQIFHIGDMPAGGMMTMADRPPSWGFYVNTDAIDAAAARVRDGGGQVVNGPMEVPGGSWIINCIDPQGAAFALVAPKR</sequence>
<accession>A0A8J2YSF2</accession>
<comment type="caution">
    <text evidence="2">The sequence shown here is derived from an EMBL/GenBank/DDBJ whole genome shotgun (WGS) entry which is preliminary data.</text>
</comment>
<name>A0A8J2YSF2_9PROT</name>
<dbReference type="AlphaFoldDB" id="A0A8J2YSF2"/>
<protein>
    <submittedName>
        <fullName evidence="2">Glyoxalase</fullName>
    </submittedName>
</protein>
<dbReference type="Gene3D" id="3.10.180.10">
    <property type="entry name" value="2,3-Dihydroxybiphenyl 1,2-Dioxygenase, domain 1"/>
    <property type="match status" value="2"/>
</dbReference>
<dbReference type="Pfam" id="PF00903">
    <property type="entry name" value="Glyoxalase"/>
    <property type="match status" value="2"/>
</dbReference>
<dbReference type="InterPro" id="IPR004360">
    <property type="entry name" value="Glyas_Fos-R_dOase_dom"/>
</dbReference>
<evidence type="ECO:0000313" key="3">
    <source>
        <dbReference type="Proteomes" id="UP000646365"/>
    </source>
</evidence>
<reference evidence="2" key="2">
    <citation type="submission" date="2020-09" db="EMBL/GenBank/DDBJ databases">
        <authorList>
            <person name="Sun Q."/>
            <person name="Zhou Y."/>
        </authorList>
    </citation>
    <scope>NUCLEOTIDE SEQUENCE</scope>
    <source>
        <strain evidence="2">CGMCC 1.15725</strain>
    </source>
</reference>
<keyword evidence="3" id="KW-1185">Reference proteome</keyword>
<organism evidence="2 3">
    <name type="scientific">Aliidongia dinghuensis</name>
    <dbReference type="NCBI Taxonomy" id="1867774"/>
    <lineage>
        <taxon>Bacteria</taxon>
        <taxon>Pseudomonadati</taxon>
        <taxon>Pseudomonadota</taxon>
        <taxon>Alphaproteobacteria</taxon>
        <taxon>Rhodospirillales</taxon>
        <taxon>Dongiaceae</taxon>
        <taxon>Aliidongia</taxon>
    </lineage>
</organism>
<dbReference type="PANTHER" id="PTHR33993:SF14">
    <property type="entry name" value="GB|AAF24581.1"/>
    <property type="match status" value="1"/>
</dbReference>
<dbReference type="SUPFAM" id="SSF54593">
    <property type="entry name" value="Glyoxalase/Bleomycin resistance protein/Dihydroxybiphenyl dioxygenase"/>
    <property type="match status" value="2"/>
</dbReference>